<feature type="region of interest" description="Disordered" evidence="1">
    <location>
        <begin position="39"/>
        <end position="176"/>
    </location>
</feature>
<evidence type="ECO:0000313" key="2">
    <source>
        <dbReference type="EMBL" id="THH19347.1"/>
    </source>
</evidence>
<feature type="compositionally biased region" description="Basic residues" evidence="1">
    <location>
        <begin position="102"/>
        <end position="114"/>
    </location>
</feature>
<sequence length="193" mass="21940">MPRNARPWTSSLSERLEKLKRRKNAYENKQLLWWKKVERAAERARRKAEAEAEKAHKKAEANAERTRKKVEMEAEKAQKKAEMERDSEEAVCAEGAGDHVSKASKPRPRRRVLAKRPTDAPADENRPPKRTCTESSMGPTYHNAAKGPKRPDLVDSGGSAAMQSDQSEQNNIRIHTSHPFSLHLIDPVLRTMN</sequence>
<dbReference type="AlphaFoldDB" id="A0A4S4M456"/>
<name>A0A4S4M456_9AGAM</name>
<proteinExistence type="predicted"/>
<evidence type="ECO:0000256" key="1">
    <source>
        <dbReference type="SAM" id="MobiDB-lite"/>
    </source>
</evidence>
<comment type="caution">
    <text evidence="2">The sequence shown here is derived from an EMBL/GenBank/DDBJ whole genome shotgun (WGS) entry which is preliminary data.</text>
</comment>
<dbReference type="Proteomes" id="UP000310158">
    <property type="component" value="Unassembled WGS sequence"/>
</dbReference>
<evidence type="ECO:0000313" key="3">
    <source>
        <dbReference type="Proteomes" id="UP000310158"/>
    </source>
</evidence>
<gene>
    <name evidence="2" type="ORF">EW146_g1814</name>
</gene>
<keyword evidence="3" id="KW-1185">Reference proteome</keyword>
<organism evidence="2 3">
    <name type="scientific">Bondarzewia mesenterica</name>
    <dbReference type="NCBI Taxonomy" id="1095465"/>
    <lineage>
        <taxon>Eukaryota</taxon>
        <taxon>Fungi</taxon>
        <taxon>Dikarya</taxon>
        <taxon>Basidiomycota</taxon>
        <taxon>Agaricomycotina</taxon>
        <taxon>Agaricomycetes</taxon>
        <taxon>Russulales</taxon>
        <taxon>Bondarzewiaceae</taxon>
        <taxon>Bondarzewia</taxon>
    </lineage>
</organism>
<feature type="compositionally biased region" description="Basic and acidic residues" evidence="1">
    <location>
        <begin position="39"/>
        <end position="84"/>
    </location>
</feature>
<accession>A0A4S4M456</accession>
<dbReference type="EMBL" id="SGPL01000048">
    <property type="protein sequence ID" value="THH19347.1"/>
    <property type="molecule type" value="Genomic_DNA"/>
</dbReference>
<protein>
    <submittedName>
        <fullName evidence="2">Uncharacterized protein</fullName>
    </submittedName>
</protein>
<feature type="compositionally biased region" description="Polar residues" evidence="1">
    <location>
        <begin position="161"/>
        <end position="174"/>
    </location>
</feature>
<reference evidence="2 3" key="1">
    <citation type="submission" date="2019-02" db="EMBL/GenBank/DDBJ databases">
        <title>Genome sequencing of the rare red list fungi Bondarzewia mesenterica.</title>
        <authorList>
            <person name="Buettner E."/>
            <person name="Kellner H."/>
        </authorList>
    </citation>
    <scope>NUCLEOTIDE SEQUENCE [LARGE SCALE GENOMIC DNA]</scope>
    <source>
        <strain evidence="2 3">DSM 108281</strain>
    </source>
</reference>